<proteinExistence type="predicted"/>
<dbReference type="RefSeq" id="WP_278522940.1">
    <property type="nucleotide sequence ID" value="NZ_JADIIN010000043.1"/>
</dbReference>
<dbReference type="AlphaFoldDB" id="A0A843ADQ6"/>
<comment type="caution">
    <text evidence="1">The sequence shown here is derived from an EMBL/GenBank/DDBJ whole genome shotgun (WGS) entry which is preliminary data.</text>
</comment>
<protein>
    <submittedName>
        <fullName evidence="1">Uncharacterized protein</fullName>
    </submittedName>
</protein>
<gene>
    <name evidence="1" type="ORF">ISP01_05500</name>
</gene>
<accession>A0A843ADQ6</accession>
<dbReference type="EMBL" id="JADIIN010000043">
    <property type="protein sequence ID" value="MBF4468844.1"/>
    <property type="molecule type" value="Genomic_DNA"/>
</dbReference>
<evidence type="ECO:0000313" key="2">
    <source>
        <dbReference type="Proteomes" id="UP000658733"/>
    </source>
</evidence>
<evidence type="ECO:0000313" key="1">
    <source>
        <dbReference type="EMBL" id="MBF4468844.1"/>
    </source>
</evidence>
<name>A0A843ADQ6_METAZ</name>
<organism evidence="1 2">
    <name type="scientific">Methanobrevibacter arboriphilus</name>
    <dbReference type="NCBI Taxonomy" id="39441"/>
    <lineage>
        <taxon>Archaea</taxon>
        <taxon>Methanobacteriati</taxon>
        <taxon>Methanobacteriota</taxon>
        <taxon>Methanomada group</taxon>
        <taxon>Methanobacteria</taxon>
        <taxon>Methanobacteriales</taxon>
        <taxon>Methanobacteriaceae</taxon>
        <taxon>Methanobrevibacter</taxon>
    </lineage>
</organism>
<reference evidence="1" key="1">
    <citation type="submission" date="2020-10" db="EMBL/GenBank/DDBJ databases">
        <title>Dehalococcoides mccartyi of a TCE/Cr reducing biochatode.</title>
        <authorList>
            <person name="Matturro B."/>
        </authorList>
    </citation>
    <scope>NUCLEOTIDE SEQUENCE</scope>
    <source>
        <strain evidence="1">Bin4</strain>
    </source>
</reference>
<dbReference type="Proteomes" id="UP000658733">
    <property type="component" value="Unassembled WGS sequence"/>
</dbReference>
<sequence>MSEVQFMLDWLKDNEINPDDYFHNMLPYYNPSEVIFLSRDEVKTAMDGGNKAINKLCERFFLTKKYVKPSNSNIRGSIKLYPKSLEDIETEFKDKKYSKPSFINSIFNTRIAELKKPRMHWDVFSSQKNLKKALSGMENTDYSITYVWGRWFIKKINHVINKRFELSEDFKQVLLNPLVDETRIIPEWYVVNSKKVVVDVGLEA</sequence>